<protein>
    <submittedName>
        <fullName evidence="2">Uncharacterized protein</fullName>
    </submittedName>
</protein>
<reference evidence="3" key="1">
    <citation type="submission" date="2020-08" db="EMBL/GenBank/DDBJ databases">
        <title>Lacibacter sp. S13-6-6 genome sequencing.</title>
        <authorList>
            <person name="Jin L."/>
        </authorList>
    </citation>
    <scope>NUCLEOTIDE SEQUENCE [LARGE SCALE GENOMIC DNA]</scope>
    <source>
        <strain evidence="3">S13-6-6</strain>
    </source>
</reference>
<dbReference type="Proteomes" id="UP000515344">
    <property type="component" value="Chromosome"/>
</dbReference>
<accession>A0A7G5XKY3</accession>
<feature type="transmembrane region" description="Helical" evidence="1">
    <location>
        <begin position="128"/>
        <end position="147"/>
    </location>
</feature>
<evidence type="ECO:0000313" key="2">
    <source>
        <dbReference type="EMBL" id="QNA46136.1"/>
    </source>
</evidence>
<gene>
    <name evidence="2" type="ORF">H4075_08135</name>
</gene>
<sequence length="171" mass="19630">MQSPFTIDKYYSTDLSKSQVFEEMNNLDTEQQFGGLRTDKFIAQTSESGFIVIRNTYGLDGFTLEQYPTLEGYYISEKPLTINIVVKPRYFTILFFSIFVFTFIPASIFIDKMTINGIFRSPTIPERFLFAGVGGVIPGLWCYFGYIRPIKKAENWIVEKLRLSVIPGYGS</sequence>
<dbReference type="RefSeq" id="WP_182805791.1">
    <property type="nucleotide sequence ID" value="NZ_CP060007.1"/>
</dbReference>
<evidence type="ECO:0000313" key="3">
    <source>
        <dbReference type="Proteomes" id="UP000515344"/>
    </source>
</evidence>
<organism evidence="2 3">
    <name type="scientific">Lacibacter sediminis</name>
    <dbReference type="NCBI Taxonomy" id="2760713"/>
    <lineage>
        <taxon>Bacteria</taxon>
        <taxon>Pseudomonadati</taxon>
        <taxon>Bacteroidota</taxon>
        <taxon>Chitinophagia</taxon>
        <taxon>Chitinophagales</taxon>
        <taxon>Chitinophagaceae</taxon>
        <taxon>Lacibacter</taxon>
    </lineage>
</organism>
<name>A0A7G5XKY3_9BACT</name>
<evidence type="ECO:0000256" key="1">
    <source>
        <dbReference type="SAM" id="Phobius"/>
    </source>
</evidence>
<keyword evidence="1" id="KW-1133">Transmembrane helix</keyword>
<dbReference type="EMBL" id="CP060007">
    <property type="protein sequence ID" value="QNA46136.1"/>
    <property type="molecule type" value="Genomic_DNA"/>
</dbReference>
<dbReference type="KEGG" id="lacs:H4075_08135"/>
<keyword evidence="1" id="KW-0472">Membrane</keyword>
<keyword evidence="3" id="KW-1185">Reference proteome</keyword>
<keyword evidence="1" id="KW-0812">Transmembrane</keyword>
<dbReference type="AlphaFoldDB" id="A0A7G5XKY3"/>
<feature type="transmembrane region" description="Helical" evidence="1">
    <location>
        <begin position="90"/>
        <end position="108"/>
    </location>
</feature>
<proteinExistence type="predicted"/>